<evidence type="ECO:0000256" key="3">
    <source>
        <dbReference type="RuleBase" id="RU361235"/>
    </source>
</evidence>
<dbReference type="Proteomes" id="UP001183582">
    <property type="component" value="Unassembled WGS sequence"/>
</dbReference>
<keyword evidence="2 3" id="KW-0378">Hydrolase</keyword>
<dbReference type="Pfam" id="PF00135">
    <property type="entry name" value="COesterase"/>
    <property type="match status" value="1"/>
</dbReference>
<comment type="caution">
    <text evidence="5">The sequence shown here is derived from an EMBL/GenBank/DDBJ whole genome shotgun (WGS) entry which is preliminary data.</text>
</comment>
<evidence type="ECO:0000313" key="5">
    <source>
        <dbReference type="EMBL" id="MDS0245230.1"/>
    </source>
</evidence>
<comment type="similarity">
    <text evidence="1 3">Belongs to the type-B carboxylesterase/lipase family.</text>
</comment>
<dbReference type="AlphaFoldDB" id="A0AAJ2LVG9"/>
<dbReference type="EC" id="3.1.1.-" evidence="3"/>
<dbReference type="PROSITE" id="PS00122">
    <property type="entry name" value="CARBOXYLESTERASE_B_1"/>
    <property type="match status" value="1"/>
</dbReference>
<dbReference type="Gene3D" id="3.40.50.1820">
    <property type="entry name" value="alpha/beta hydrolase"/>
    <property type="match status" value="1"/>
</dbReference>
<dbReference type="InterPro" id="IPR029058">
    <property type="entry name" value="AB_hydrolase_fold"/>
</dbReference>
<evidence type="ECO:0000256" key="1">
    <source>
        <dbReference type="ARBA" id="ARBA00005964"/>
    </source>
</evidence>
<proteinExistence type="inferred from homology"/>
<dbReference type="GeneID" id="301457830"/>
<evidence type="ECO:0000256" key="2">
    <source>
        <dbReference type="ARBA" id="ARBA00022801"/>
    </source>
</evidence>
<name>A0AAJ2LVG9_9MICO</name>
<dbReference type="RefSeq" id="WP_310891047.1">
    <property type="nucleotide sequence ID" value="NZ_BAAAGR010000001.1"/>
</dbReference>
<protein>
    <recommendedName>
        <fullName evidence="3">Carboxylic ester hydrolase</fullName>
        <ecNumber evidence="3">3.1.1.-</ecNumber>
    </recommendedName>
</protein>
<evidence type="ECO:0000259" key="4">
    <source>
        <dbReference type="Pfam" id="PF00135"/>
    </source>
</evidence>
<dbReference type="PANTHER" id="PTHR11559">
    <property type="entry name" value="CARBOXYLESTERASE"/>
    <property type="match status" value="1"/>
</dbReference>
<organism evidence="5 6">
    <name type="scientific">Microbacterium aurantiacum</name>
    <dbReference type="NCBI Taxonomy" id="162393"/>
    <lineage>
        <taxon>Bacteria</taxon>
        <taxon>Bacillati</taxon>
        <taxon>Actinomycetota</taxon>
        <taxon>Actinomycetes</taxon>
        <taxon>Micrococcales</taxon>
        <taxon>Microbacteriaceae</taxon>
        <taxon>Microbacterium</taxon>
    </lineage>
</organism>
<dbReference type="InterPro" id="IPR002018">
    <property type="entry name" value="CarbesteraseB"/>
</dbReference>
<evidence type="ECO:0000313" key="6">
    <source>
        <dbReference type="Proteomes" id="UP001183582"/>
    </source>
</evidence>
<accession>A0AAJ2LVG9</accession>
<gene>
    <name evidence="5" type="ORF">KZC50_06325</name>
</gene>
<dbReference type="InterPro" id="IPR019826">
    <property type="entry name" value="Carboxylesterase_B_AS"/>
</dbReference>
<dbReference type="GO" id="GO:0016787">
    <property type="term" value="F:hydrolase activity"/>
    <property type="evidence" value="ECO:0007669"/>
    <property type="project" value="UniProtKB-KW"/>
</dbReference>
<dbReference type="EMBL" id="JAHWXH010000001">
    <property type="protein sequence ID" value="MDS0245230.1"/>
    <property type="molecule type" value="Genomic_DNA"/>
</dbReference>
<dbReference type="InterPro" id="IPR050309">
    <property type="entry name" value="Type-B_Carboxylest/Lipase"/>
</dbReference>
<reference evidence="5 6" key="1">
    <citation type="submission" date="2021-06" db="EMBL/GenBank/DDBJ databases">
        <title>Genome-based taxonomic framework of Microbacterium strains isolated from marine environment, the description of four new species and reclassification of four preexisting species.</title>
        <authorList>
            <person name="Lee S.D."/>
            <person name="Kim S.-M."/>
            <person name="Byeon Y.-S."/>
            <person name="Yang H.L."/>
            <person name="Kim I.S."/>
        </authorList>
    </citation>
    <scope>NUCLEOTIDE SEQUENCE [LARGE SCALE GENOMIC DNA]</scope>
    <source>
        <strain evidence="5 6">KACC 20514</strain>
    </source>
</reference>
<dbReference type="SUPFAM" id="SSF53474">
    <property type="entry name" value="alpha/beta-Hydrolases"/>
    <property type="match status" value="1"/>
</dbReference>
<sequence length="498" mass="51369">MNPDPIVRITAGQVRGFWRGPAEAPGSSAAFLGIPFAEAPVGALRFAAPVPVAPWDGIRDAREYGATAKRAKPGEKTLIPEPAVPGEATLNVNVFTPTPGGDAALPVLVYIHGGGFTEGSPASPWYDGSAFTRDGVVTVTISYRLGFDGFGHIPGAPSNRGVRDWLAALAWVQENIAAFGGDPGHVTIAGQSAGGGAVLTLLGMPAAQGLFHAAWALSPALGDVSGERARTLTAKLAGLLGVDPSRDGFAGVTEADILAQQESVGRTGQSPLDVARGMLQDGLSFGPMIDGDLLARPTIEALRSGLGGDVPLVLGATDDEFTMITDGAARVLGLVPPGVALQQLDVPRERRHAWLAANAPQRRKGTAAVVGRYVGDVIFRSTVLRAADARAAAGGAAKTWAYRFTWPSPTIGWACHCLDVPFWFDALGAEAVGAIAGDAPSQALADAVHGAAVALIRDGDPGWPAWDPATQPTRVFDLPADGRAPVVYDGYASVRALA</sequence>
<feature type="domain" description="Carboxylesterase type B" evidence="4">
    <location>
        <begin position="4"/>
        <end position="471"/>
    </location>
</feature>